<evidence type="ECO:0000313" key="3">
    <source>
        <dbReference type="Proteomes" id="UP000014977"/>
    </source>
</evidence>
<dbReference type="Proteomes" id="UP000014977">
    <property type="component" value="Unassembled WGS sequence"/>
</dbReference>
<evidence type="ECO:0000313" key="2">
    <source>
        <dbReference type="EMBL" id="EPR40755.1"/>
    </source>
</evidence>
<feature type="transmembrane region" description="Helical" evidence="1">
    <location>
        <begin position="6"/>
        <end position="29"/>
    </location>
</feature>
<dbReference type="EMBL" id="ATHJ01000081">
    <property type="protein sequence ID" value="EPR40755.1"/>
    <property type="molecule type" value="Genomic_DNA"/>
</dbReference>
<name>S7TVJ2_DESML</name>
<comment type="caution">
    <text evidence="2">The sequence shown here is derived from an EMBL/GenBank/DDBJ whole genome shotgun (WGS) entry which is preliminary data.</text>
</comment>
<reference evidence="2 3" key="1">
    <citation type="journal article" date="2013" name="Genome Announc.">
        <title>Draft genome sequences for three mercury-methylating, sulfate-reducing bacteria.</title>
        <authorList>
            <person name="Brown S.D."/>
            <person name="Hurt R.A.Jr."/>
            <person name="Gilmour C.C."/>
            <person name="Elias D.A."/>
        </authorList>
    </citation>
    <scope>NUCLEOTIDE SEQUENCE [LARGE SCALE GENOMIC DNA]</scope>
    <source>
        <strain evidence="2 3">DSM 2059</strain>
    </source>
</reference>
<dbReference type="RefSeq" id="WP_020876782.1">
    <property type="nucleotide sequence ID" value="NZ_ATHJ01000081.1"/>
</dbReference>
<sequence length="126" mass="14249">MIASLLADAVVVLHFAFILFVVAGGILVLRWPRLMWLHLPAVGWGALIEFLGWICPLTPLENRLRSMGGEVGYPGGFIETYLTPIIYPEGLTRGHQFIIGIGVVSVNVLIYEILLRRRLRRRRSRI</sequence>
<protein>
    <recommendedName>
        <fullName evidence="4">DUF2784 domain-containing protein</fullName>
    </recommendedName>
</protein>
<dbReference type="eggNOG" id="ENOG5032SH9">
    <property type="taxonomic scope" value="Bacteria"/>
</dbReference>
<dbReference type="STRING" id="897.B2D07_01360"/>
<keyword evidence="1" id="KW-0812">Transmembrane</keyword>
<dbReference type="AlphaFoldDB" id="S7TVJ2"/>
<feature type="transmembrane region" description="Helical" evidence="1">
    <location>
        <begin position="97"/>
        <end position="115"/>
    </location>
</feature>
<evidence type="ECO:0000256" key="1">
    <source>
        <dbReference type="SAM" id="Phobius"/>
    </source>
</evidence>
<dbReference type="Pfam" id="PF10861">
    <property type="entry name" value="DUF2784"/>
    <property type="match status" value="1"/>
</dbReference>
<dbReference type="InterPro" id="IPR021218">
    <property type="entry name" value="DUF2784"/>
</dbReference>
<proteinExistence type="predicted"/>
<dbReference type="OrthoDB" id="370375at2"/>
<accession>S7TVJ2</accession>
<keyword evidence="3" id="KW-1185">Reference proteome</keyword>
<evidence type="ECO:0008006" key="4">
    <source>
        <dbReference type="Google" id="ProtNLM"/>
    </source>
</evidence>
<keyword evidence="1" id="KW-1133">Transmembrane helix</keyword>
<gene>
    <name evidence="2" type="ORF">dsmv_2351</name>
</gene>
<dbReference type="PATRIC" id="fig|1121405.3.peg.1926"/>
<keyword evidence="1" id="KW-0472">Membrane</keyword>
<organism evidence="2 3">
    <name type="scientific">Desulfococcus multivorans DSM 2059</name>
    <dbReference type="NCBI Taxonomy" id="1121405"/>
    <lineage>
        <taxon>Bacteria</taxon>
        <taxon>Pseudomonadati</taxon>
        <taxon>Thermodesulfobacteriota</taxon>
        <taxon>Desulfobacteria</taxon>
        <taxon>Desulfobacterales</taxon>
        <taxon>Desulfococcaceae</taxon>
        <taxon>Desulfococcus</taxon>
    </lineage>
</organism>
<feature type="transmembrane region" description="Helical" evidence="1">
    <location>
        <begin position="36"/>
        <end position="54"/>
    </location>
</feature>